<accession>A0A7R9NVN3</accession>
<gene>
    <name evidence="1" type="ORF">TTEB3V08_LOCUS5927</name>
</gene>
<dbReference type="SUPFAM" id="SSF48065">
    <property type="entry name" value="DBL homology domain (DH-domain)"/>
    <property type="match status" value="1"/>
</dbReference>
<proteinExistence type="predicted"/>
<dbReference type="AlphaFoldDB" id="A0A7R9NVN3"/>
<evidence type="ECO:0000313" key="1">
    <source>
        <dbReference type="EMBL" id="CAD7457937.1"/>
    </source>
</evidence>
<name>A0A7R9NVN3_9NEOP</name>
<protein>
    <recommendedName>
        <fullName evidence="2">DH domain-containing protein</fullName>
    </recommendedName>
</protein>
<dbReference type="InterPro" id="IPR035899">
    <property type="entry name" value="DBL_dom_sf"/>
</dbReference>
<dbReference type="EMBL" id="OE001993">
    <property type="protein sequence ID" value="CAD7457937.1"/>
    <property type="molecule type" value="Genomic_DNA"/>
</dbReference>
<organism evidence="1">
    <name type="scientific">Timema tahoe</name>
    <dbReference type="NCBI Taxonomy" id="61484"/>
    <lineage>
        <taxon>Eukaryota</taxon>
        <taxon>Metazoa</taxon>
        <taxon>Ecdysozoa</taxon>
        <taxon>Arthropoda</taxon>
        <taxon>Hexapoda</taxon>
        <taxon>Insecta</taxon>
        <taxon>Pterygota</taxon>
        <taxon>Neoptera</taxon>
        <taxon>Polyneoptera</taxon>
        <taxon>Phasmatodea</taxon>
        <taxon>Timematodea</taxon>
        <taxon>Timematoidea</taxon>
        <taxon>Timematidae</taxon>
        <taxon>Timema</taxon>
    </lineage>
</organism>
<sequence length="181" mass="19973">MGFRSAFATAWRVNGKPTAINHMLKTINSSTPSQDSNIDLVIAGNPERSQQLGDDKNLSEHLKLPIQRINDYQLLLKVILHIFVPVSLQYNLNSPSKLICVAGLCYLATREGGEGRGRALPEACSVTASRQWELVRQPTPPGKLPDHSKLSILTCLLSTDVNKKLEADFLFGFERLGNCCV</sequence>
<evidence type="ECO:0008006" key="2">
    <source>
        <dbReference type="Google" id="ProtNLM"/>
    </source>
</evidence>
<reference evidence="1" key="1">
    <citation type="submission" date="2020-11" db="EMBL/GenBank/DDBJ databases">
        <authorList>
            <person name="Tran Van P."/>
        </authorList>
    </citation>
    <scope>NUCLEOTIDE SEQUENCE</scope>
</reference>